<protein>
    <submittedName>
        <fullName evidence="4">Gliding motility regulatory protein</fullName>
        <ecNumber evidence="4">2.7.13.3</ecNumber>
    </submittedName>
</protein>
<accession>A0A679J646</accession>
<dbReference type="RefSeq" id="WP_339091315.1">
    <property type="nucleotide sequence ID" value="NZ_LR743507.1"/>
</dbReference>
<name>A0A679J646_VARPD</name>
<keyword evidence="4" id="KW-0808">Transferase</keyword>
<feature type="modified residue" description="4-aspartylphosphate" evidence="2">
    <location>
        <position position="65"/>
    </location>
</feature>
<dbReference type="AlphaFoldDB" id="A0A679J646"/>
<organism evidence="4">
    <name type="scientific">Variovorax paradoxus</name>
    <dbReference type="NCBI Taxonomy" id="34073"/>
    <lineage>
        <taxon>Bacteria</taxon>
        <taxon>Pseudomonadati</taxon>
        <taxon>Pseudomonadota</taxon>
        <taxon>Betaproteobacteria</taxon>
        <taxon>Burkholderiales</taxon>
        <taxon>Comamonadaceae</taxon>
        <taxon>Variovorax</taxon>
    </lineage>
</organism>
<dbReference type="SUPFAM" id="SSF52172">
    <property type="entry name" value="CheY-like"/>
    <property type="match status" value="1"/>
</dbReference>
<dbReference type="Pfam" id="PF00072">
    <property type="entry name" value="Response_reg"/>
    <property type="match status" value="1"/>
</dbReference>
<sequence length="126" mass="13833">MTNEPPSSAQQQRKLRVLLVEDDADTLATTLGLLEAMGHWATGVRSAEAAIARFFEGAFDIVMVDIGLPALSGRDFAERLLRDHRVPIVFVTGQAEPAEAMPGTEWLRKPYAVEQLAEVLERSTAQ</sequence>
<dbReference type="InterPro" id="IPR001789">
    <property type="entry name" value="Sig_transdc_resp-reg_receiver"/>
</dbReference>
<dbReference type="PROSITE" id="PS50110">
    <property type="entry name" value="RESPONSE_REGULATORY"/>
    <property type="match status" value="1"/>
</dbReference>
<evidence type="ECO:0000256" key="2">
    <source>
        <dbReference type="PROSITE-ProRule" id="PRU00169"/>
    </source>
</evidence>
<evidence type="ECO:0000313" key="4">
    <source>
        <dbReference type="EMBL" id="CAA2106449.1"/>
    </source>
</evidence>
<dbReference type="Gene3D" id="3.40.50.2300">
    <property type="match status" value="1"/>
</dbReference>
<dbReference type="GO" id="GO:0000160">
    <property type="term" value="P:phosphorelay signal transduction system"/>
    <property type="evidence" value="ECO:0007669"/>
    <property type="project" value="InterPro"/>
</dbReference>
<dbReference type="InterPro" id="IPR050595">
    <property type="entry name" value="Bact_response_regulator"/>
</dbReference>
<dbReference type="PANTHER" id="PTHR44591">
    <property type="entry name" value="STRESS RESPONSE REGULATOR PROTEIN 1"/>
    <property type="match status" value="1"/>
</dbReference>
<feature type="domain" description="Response regulatory" evidence="3">
    <location>
        <begin position="16"/>
        <end position="124"/>
    </location>
</feature>
<reference evidence="4" key="1">
    <citation type="submission" date="2019-12" db="EMBL/GenBank/DDBJ databases">
        <authorList>
            <person name="Cremers G."/>
        </authorList>
    </citation>
    <scope>NUCLEOTIDE SEQUENCE</scope>
    <source>
        <strain evidence="4">Vvax</strain>
    </source>
</reference>
<dbReference type="PANTHER" id="PTHR44591:SF25">
    <property type="entry name" value="CHEMOTAXIS TWO-COMPONENT RESPONSE REGULATOR"/>
    <property type="match status" value="1"/>
</dbReference>
<dbReference type="EMBL" id="LR743507">
    <property type="protein sequence ID" value="CAA2106449.1"/>
    <property type="molecule type" value="Genomic_DNA"/>
</dbReference>
<dbReference type="GO" id="GO:0004673">
    <property type="term" value="F:protein histidine kinase activity"/>
    <property type="evidence" value="ECO:0007669"/>
    <property type="project" value="UniProtKB-EC"/>
</dbReference>
<keyword evidence="1 2" id="KW-0597">Phosphoprotein</keyword>
<dbReference type="SMART" id="SM00448">
    <property type="entry name" value="REC"/>
    <property type="match status" value="1"/>
</dbReference>
<gene>
    <name evidence="4" type="primary">frzE</name>
    <name evidence="4" type="ORF">VVAX_03745</name>
</gene>
<dbReference type="InterPro" id="IPR011006">
    <property type="entry name" value="CheY-like_superfamily"/>
</dbReference>
<dbReference type="EC" id="2.7.13.3" evidence="4"/>
<evidence type="ECO:0000259" key="3">
    <source>
        <dbReference type="PROSITE" id="PS50110"/>
    </source>
</evidence>
<proteinExistence type="predicted"/>
<evidence type="ECO:0000256" key="1">
    <source>
        <dbReference type="ARBA" id="ARBA00022553"/>
    </source>
</evidence>